<dbReference type="GO" id="GO:0036221">
    <property type="term" value="F:UTP diphosphatase activity"/>
    <property type="evidence" value="ECO:0007669"/>
    <property type="project" value="RHEA"/>
</dbReference>
<evidence type="ECO:0000256" key="3">
    <source>
        <dbReference type="ARBA" id="ARBA00023080"/>
    </source>
</evidence>
<dbReference type="CDD" id="cd00555">
    <property type="entry name" value="Maf"/>
    <property type="match status" value="1"/>
</dbReference>
<dbReference type="AlphaFoldDB" id="A0A4R3Y714"/>
<dbReference type="Gene3D" id="3.90.950.10">
    <property type="match status" value="1"/>
</dbReference>
<comment type="similarity">
    <text evidence="4">Belongs to the Maf family. YhdE subfamily.</text>
</comment>
<dbReference type="GO" id="GO:0005737">
    <property type="term" value="C:cytoplasm"/>
    <property type="evidence" value="ECO:0007669"/>
    <property type="project" value="UniProtKB-SubCell"/>
</dbReference>
<dbReference type="PIRSF" id="PIRSF006305">
    <property type="entry name" value="Maf"/>
    <property type="match status" value="1"/>
</dbReference>
<dbReference type="NCBIfam" id="TIGR00172">
    <property type="entry name" value="maf"/>
    <property type="match status" value="1"/>
</dbReference>
<gene>
    <name evidence="5" type="ORF">EDC63_10432</name>
</gene>
<evidence type="ECO:0000256" key="2">
    <source>
        <dbReference type="ARBA" id="ARBA00022801"/>
    </source>
</evidence>
<dbReference type="GO" id="GO:0036218">
    <property type="term" value="F:dTTP diphosphatase activity"/>
    <property type="evidence" value="ECO:0007669"/>
    <property type="project" value="RHEA"/>
</dbReference>
<dbReference type="Proteomes" id="UP000295367">
    <property type="component" value="Unassembled WGS sequence"/>
</dbReference>
<organism evidence="5 6">
    <name type="scientific">Sulfurirhabdus autotrophica</name>
    <dbReference type="NCBI Taxonomy" id="1706046"/>
    <lineage>
        <taxon>Bacteria</taxon>
        <taxon>Pseudomonadati</taxon>
        <taxon>Pseudomonadota</taxon>
        <taxon>Betaproteobacteria</taxon>
        <taxon>Nitrosomonadales</taxon>
        <taxon>Sulfuricellaceae</taxon>
        <taxon>Sulfurirhabdus</taxon>
    </lineage>
</organism>
<reference evidence="5 6" key="1">
    <citation type="submission" date="2019-03" db="EMBL/GenBank/DDBJ databases">
        <title>Genomic Encyclopedia of Type Strains, Phase IV (KMG-IV): sequencing the most valuable type-strain genomes for metagenomic binning, comparative biology and taxonomic classification.</title>
        <authorList>
            <person name="Goeker M."/>
        </authorList>
    </citation>
    <scope>NUCLEOTIDE SEQUENCE [LARGE SCALE GENOMIC DNA]</scope>
    <source>
        <strain evidence="5 6">DSM 100309</strain>
    </source>
</reference>
<dbReference type="PANTHER" id="PTHR43213">
    <property type="entry name" value="BIFUNCTIONAL DTTP/UTP PYROPHOSPHATASE/METHYLTRANSFERASE PROTEIN-RELATED"/>
    <property type="match status" value="1"/>
</dbReference>
<proteinExistence type="inferred from homology"/>
<keyword evidence="3 4" id="KW-0546">Nucleotide metabolism</keyword>
<sequence length="205" mass="22612">MINNLSIYLASASPRRRELLQQIHVKYEVLLLRTEHGRNGVDETPEKGESPETYVQRIAQNKAEAGWKAVLGRHLPKRVVLAADTMVSLEGEILGKPDSREHAESMLKKLSGKTHQVLTCVAVAFDEKVEMLLSTSTVTFAVLSESEIKHYIMTGEPLDKAGGYAIQGIAAAFITRIEGSYSGVMGLPLYETVQLLKKYEGNVLS</sequence>
<dbReference type="RefSeq" id="WP_124945714.1">
    <property type="nucleotide sequence ID" value="NZ_BHVT01000019.1"/>
</dbReference>
<evidence type="ECO:0000313" key="6">
    <source>
        <dbReference type="Proteomes" id="UP000295367"/>
    </source>
</evidence>
<dbReference type="OrthoDB" id="9807767at2"/>
<keyword evidence="2 4" id="KW-0378">Hydrolase</keyword>
<protein>
    <recommendedName>
        <fullName evidence="4">dTTP/UTP pyrophosphatase</fullName>
        <shortName evidence="4">dTTPase/UTPase</shortName>
        <ecNumber evidence="4">3.6.1.9</ecNumber>
    </recommendedName>
    <alternativeName>
        <fullName evidence="4">Nucleoside triphosphate pyrophosphatase</fullName>
    </alternativeName>
    <alternativeName>
        <fullName evidence="4">Nucleotide pyrophosphatase</fullName>
        <shortName evidence="4">Nucleotide PPase</shortName>
    </alternativeName>
</protein>
<dbReference type="Pfam" id="PF02545">
    <property type="entry name" value="Maf"/>
    <property type="match status" value="1"/>
</dbReference>
<keyword evidence="6" id="KW-1185">Reference proteome</keyword>
<dbReference type="HAMAP" id="MF_00528">
    <property type="entry name" value="Maf"/>
    <property type="match status" value="1"/>
</dbReference>
<comment type="subcellular location">
    <subcellularLocation>
        <location evidence="4">Cytoplasm</location>
    </subcellularLocation>
</comment>
<dbReference type="GO" id="GO:0009117">
    <property type="term" value="P:nucleotide metabolic process"/>
    <property type="evidence" value="ECO:0007669"/>
    <property type="project" value="UniProtKB-KW"/>
</dbReference>
<dbReference type="PANTHER" id="PTHR43213:SF5">
    <property type="entry name" value="BIFUNCTIONAL DTTP_UTP PYROPHOSPHATASE_METHYLTRANSFERASE PROTEIN-RELATED"/>
    <property type="match status" value="1"/>
</dbReference>
<comment type="caution">
    <text evidence="4">Lacks conserved residue(s) required for the propagation of feature annotation.</text>
</comment>
<feature type="site" description="Important for substrate specificity" evidence="4">
    <location>
        <position position="167"/>
    </location>
</feature>
<comment type="function">
    <text evidence="4">Nucleoside triphosphate pyrophosphatase that hydrolyzes dTTP and UTP. May have a dual role in cell division arrest and in preventing the incorporation of modified nucleotides into cellular nucleic acids.</text>
</comment>
<comment type="cofactor">
    <cofactor evidence="1 4">
        <name>a divalent metal cation</name>
        <dbReference type="ChEBI" id="CHEBI:60240"/>
    </cofactor>
</comment>
<dbReference type="EC" id="3.6.1.9" evidence="4"/>
<feature type="site" description="Important for substrate specificity" evidence="4">
    <location>
        <position position="15"/>
    </location>
</feature>
<evidence type="ECO:0000313" key="5">
    <source>
        <dbReference type="EMBL" id="TCV88075.1"/>
    </source>
</evidence>
<keyword evidence="4" id="KW-0963">Cytoplasm</keyword>
<feature type="site" description="Important for substrate specificity" evidence="4">
    <location>
        <position position="85"/>
    </location>
</feature>
<name>A0A4R3Y714_9PROT</name>
<comment type="catalytic activity">
    <reaction evidence="4">
        <text>UTP + H2O = UMP + diphosphate + H(+)</text>
        <dbReference type="Rhea" id="RHEA:29395"/>
        <dbReference type="ChEBI" id="CHEBI:15377"/>
        <dbReference type="ChEBI" id="CHEBI:15378"/>
        <dbReference type="ChEBI" id="CHEBI:33019"/>
        <dbReference type="ChEBI" id="CHEBI:46398"/>
        <dbReference type="ChEBI" id="CHEBI:57865"/>
        <dbReference type="EC" id="3.6.1.9"/>
    </reaction>
</comment>
<dbReference type="SUPFAM" id="SSF52972">
    <property type="entry name" value="ITPase-like"/>
    <property type="match status" value="1"/>
</dbReference>
<dbReference type="InterPro" id="IPR003697">
    <property type="entry name" value="Maf-like"/>
</dbReference>
<feature type="active site" description="Proton acceptor" evidence="4">
    <location>
        <position position="84"/>
    </location>
</feature>
<evidence type="ECO:0000256" key="4">
    <source>
        <dbReference type="HAMAP-Rule" id="MF_00528"/>
    </source>
</evidence>
<dbReference type="EMBL" id="SMCO01000004">
    <property type="protein sequence ID" value="TCV88075.1"/>
    <property type="molecule type" value="Genomic_DNA"/>
</dbReference>
<evidence type="ECO:0000256" key="1">
    <source>
        <dbReference type="ARBA" id="ARBA00001968"/>
    </source>
</evidence>
<comment type="caution">
    <text evidence="5">The sequence shown here is derived from an EMBL/GenBank/DDBJ whole genome shotgun (WGS) entry which is preliminary data.</text>
</comment>
<dbReference type="InterPro" id="IPR029001">
    <property type="entry name" value="ITPase-like_fam"/>
</dbReference>
<comment type="catalytic activity">
    <reaction evidence="4">
        <text>dTTP + H2O = dTMP + diphosphate + H(+)</text>
        <dbReference type="Rhea" id="RHEA:28534"/>
        <dbReference type="ChEBI" id="CHEBI:15377"/>
        <dbReference type="ChEBI" id="CHEBI:15378"/>
        <dbReference type="ChEBI" id="CHEBI:33019"/>
        <dbReference type="ChEBI" id="CHEBI:37568"/>
        <dbReference type="ChEBI" id="CHEBI:63528"/>
        <dbReference type="EC" id="3.6.1.9"/>
    </reaction>
</comment>
<accession>A0A4R3Y714</accession>